<feature type="domain" description="F-box" evidence="2">
    <location>
        <begin position="20"/>
        <end position="67"/>
    </location>
</feature>
<dbReference type="SUPFAM" id="SSF50978">
    <property type="entry name" value="WD40 repeat-like"/>
    <property type="match status" value="1"/>
</dbReference>
<accession>B6AJZ8</accession>
<organism evidence="3 4">
    <name type="scientific">Cryptosporidium muris (strain RN66)</name>
    <dbReference type="NCBI Taxonomy" id="441375"/>
    <lineage>
        <taxon>Eukaryota</taxon>
        <taxon>Sar</taxon>
        <taxon>Alveolata</taxon>
        <taxon>Apicomplexa</taxon>
        <taxon>Conoidasida</taxon>
        <taxon>Coccidia</taxon>
        <taxon>Eucoccidiorida</taxon>
        <taxon>Eimeriorina</taxon>
        <taxon>Cryptosporidiidae</taxon>
        <taxon>Cryptosporidium</taxon>
    </lineage>
</organism>
<feature type="repeat" description="WD" evidence="1">
    <location>
        <begin position="1000"/>
        <end position="1035"/>
    </location>
</feature>
<dbReference type="GeneID" id="6998012"/>
<dbReference type="OrthoDB" id="20669at2759"/>
<evidence type="ECO:0000259" key="2">
    <source>
        <dbReference type="PROSITE" id="PS50181"/>
    </source>
</evidence>
<proteinExistence type="predicted"/>
<protein>
    <submittedName>
        <fullName evidence="3">F-box domain-containing protein</fullName>
    </submittedName>
</protein>
<dbReference type="SMART" id="SM00320">
    <property type="entry name" value="WD40"/>
    <property type="match status" value="4"/>
</dbReference>
<keyword evidence="1" id="KW-0853">WD repeat</keyword>
<dbReference type="PANTHER" id="PTHR47201">
    <property type="entry name" value="BNAC09G30780D PROTEIN"/>
    <property type="match status" value="1"/>
</dbReference>
<dbReference type="STRING" id="441375.B6AJZ8"/>
<name>B6AJZ8_CRYMR</name>
<dbReference type="InterPro" id="IPR036047">
    <property type="entry name" value="F-box-like_dom_sf"/>
</dbReference>
<evidence type="ECO:0000313" key="3">
    <source>
        <dbReference type="EMBL" id="EEA08539.1"/>
    </source>
</evidence>
<dbReference type="VEuPathDB" id="CryptoDB:CMU_003780"/>
<dbReference type="PANTHER" id="PTHR47201:SF1">
    <property type="entry name" value="PROTEIN DWD HYPERSENSITIVE TO UV-B 1"/>
    <property type="match status" value="1"/>
</dbReference>
<gene>
    <name evidence="3" type="ORF">CMU_003780</name>
</gene>
<dbReference type="GO" id="GO:0080008">
    <property type="term" value="C:Cul4-RING E3 ubiquitin ligase complex"/>
    <property type="evidence" value="ECO:0007669"/>
    <property type="project" value="InterPro"/>
</dbReference>
<reference evidence="3" key="1">
    <citation type="submission" date="2008-06" db="EMBL/GenBank/DDBJ databases">
        <authorList>
            <person name="Lorenzi H."/>
            <person name="Inman J."/>
            <person name="Miller J."/>
            <person name="Schobel S."/>
            <person name="Amedeo P."/>
            <person name="Caler E.V."/>
            <person name="da Silva J."/>
        </authorList>
    </citation>
    <scope>NUCLEOTIDE SEQUENCE [LARGE SCALE GENOMIC DNA]</scope>
    <source>
        <strain evidence="3">RN66</strain>
    </source>
</reference>
<dbReference type="InterPro" id="IPR046377">
    <property type="entry name" value="DHU1"/>
</dbReference>
<dbReference type="Gene3D" id="2.130.10.10">
    <property type="entry name" value="YVTN repeat-like/Quinoprotein amine dehydrogenase"/>
    <property type="match status" value="1"/>
</dbReference>
<dbReference type="PROSITE" id="PS50181">
    <property type="entry name" value="FBOX"/>
    <property type="match status" value="1"/>
</dbReference>
<dbReference type="InterPro" id="IPR036322">
    <property type="entry name" value="WD40_repeat_dom_sf"/>
</dbReference>
<dbReference type="PROSITE" id="PS50082">
    <property type="entry name" value="WD_REPEATS_2"/>
    <property type="match status" value="1"/>
</dbReference>
<dbReference type="AlphaFoldDB" id="B6AJZ8"/>
<sequence length="1256" mass="144696">MNADIPKDFIQKENQIFKNRICIRNLPISIIINICFYIDPESCISLSLTCKSIYTSIKNCSIIWRFYCHYSGFVQSYNRDKICIGESSIIEDKIIPNGYKYIEHLKYSLLPNISVDEYKWEFGDNTYSPIILEYDWWVNLLGKKYKSKIKNYFNSNIHTKNYWVNSHIDITLLTNIINWRVVYYVNMNNKFPQESFWLRMGAIDILVPIPIIKIQIKSMNDLYTETTILSIVASIKFLSILHICRQFIKLSCPIRIRELHLGGRPGAIITSHPSSRGNYILELPYEVIWKSLNTGKNENFINNQINLYEVPYSCLNECYEIFKESSHFHISFVSVILHYILNYQKNLSTSNKSYLYKDQFCSLSINKELYQVDEITKGSQMECRVDSDLLKYRVQCEQLSKKWENCKCNISFLKDNISEIQIEGFDEKLEVNSLLPDLLKDSTIFFTESILKLKEDYFCNFPDNLIGYKWLMQPKITKDVKRNSCYQKVYLSNKSEGVVIYQNTLEIALEISYRIPQNSYSKFKVSTSNNRNICISIPKDKNSLGDLLNKIGSTLKNILNEEVYMIILLQGIGWIGEINDGISDVQESLNNNLICNLIYQNIVRLFNIPKISFSNHSQLYHFQYLLACDLSKHLAFVNSEKLNLIIEEIPLHYIQDDIKNHLQMIKENLLSVGWVPQINTNTLNHIVLNAGYLPLNKHLLKKDQYSTDKIKKFIGLRICRENHRFFCSHESSSCGKTLDYDYYLFSQTLNKALKFKTENSQINDQYPIINSTFFPIITNQKIKRDSNITIDPDKFVENSISSSIKPFKDEYKKQVQVATLYSTLEARQFEFHYTRPDWIIIGTADGQTKLIDRYRDLVVGQESVSITPIIGLGWYHNHPEFLVSGSCIVGSISVIRINDNPFFINESEYEHDDSILTGCSSRICNSTNSLCGASISKDLQYPLNSSSLPYTLKVQKECRPFQQLSSVSINSTDDFFLASGFGKSIACYDARTGEQTKLFQDIHMSHINTVRFSHYHPQVFSTASFDSTCKLWDMRQRIRGNTSVMRFDLQSMVVLTSFCPSDDSKLVISGVDSAIRQVDLRSYSNNNDICKFDIPSLNSTQSFRRSTYNSSGEKIISANTEESILRIFDSNNGKSIQNVDMKEFRSPIKSEFSKIAQKYPEYDDRVTFNGFYEGSNSTYFSGGYLNNSNTFHLNSLASYSTAVSSNSSISNCTIGNFHSNIFVQSVRGHPIFADVTGALLNTHKSTGISKLALLKI</sequence>
<evidence type="ECO:0000256" key="1">
    <source>
        <dbReference type="PROSITE-ProRule" id="PRU00221"/>
    </source>
</evidence>
<dbReference type="GO" id="GO:0071493">
    <property type="term" value="P:cellular response to UV-B"/>
    <property type="evidence" value="ECO:0007669"/>
    <property type="project" value="InterPro"/>
</dbReference>
<dbReference type="InterPro" id="IPR001680">
    <property type="entry name" value="WD40_rpt"/>
</dbReference>
<dbReference type="SUPFAM" id="SSF81383">
    <property type="entry name" value="F-box domain"/>
    <property type="match status" value="1"/>
</dbReference>
<keyword evidence="4" id="KW-1185">Reference proteome</keyword>
<evidence type="ECO:0000313" key="4">
    <source>
        <dbReference type="Proteomes" id="UP000001460"/>
    </source>
</evidence>
<dbReference type="InterPro" id="IPR001810">
    <property type="entry name" value="F-box_dom"/>
</dbReference>
<dbReference type="Proteomes" id="UP000001460">
    <property type="component" value="Unassembled WGS sequence"/>
</dbReference>
<dbReference type="OMA" id="HMSHINT"/>
<dbReference type="InterPro" id="IPR015943">
    <property type="entry name" value="WD40/YVTN_repeat-like_dom_sf"/>
</dbReference>
<dbReference type="eggNOG" id="ENOG502S7DG">
    <property type="taxonomic scope" value="Eukaryota"/>
</dbReference>
<dbReference type="EMBL" id="DS989741">
    <property type="protein sequence ID" value="EEA08539.1"/>
    <property type="molecule type" value="Genomic_DNA"/>
</dbReference>
<dbReference type="RefSeq" id="XP_002142888.1">
    <property type="nucleotide sequence ID" value="XM_002142852.1"/>
</dbReference>